<evidence type="ECO:0000313" key="2">
    <source>
        <dbReference type="EMBL" id="GBP46605.1"/>
    </source>
</evidence>
<dbReference type="AlphaFoldDB" id="A0A4C1W8Y2"/>
<comment type="caution">
    <text evidence="2">The sequence shown here is derived from an EMBL/GenBank/DDBJ whole genome shotgun (WGS) entry which is preliminary data.</text>
</comment>
<feature type="compositionally biased region" description="Polar residues" evidence="1">
    <location>
        <begin position="104"/>
        <end position="117"/>
    </location>
</feature>
<organism evidence="2 3">
    <name type="scientific">Eumeta variegata</name>
    <name type="common">Bagworm moth</name>
    <name type="synonym">Eumeta japonica</name>
    <dbReference type="NCBI Taxonomy" id="151549"/>
    <lineage>
        <taxon>Eukaryota</taxon>
        <taxon>Metazoa</taxon>
        <taxon>Ecdysozoa</taxon>
        <taxon>Arthropoda</taxon>
        <taxon>Hexapoda</taxon>
        <taxon>Insecta</taxon>
        <taxon>Pterygota</taxon>
        <taxon>Neoptera</taxon>
        <taxon>Endopterygota</taxon>
        <taxon>Lepidoptera</taxon>
        <taxon>Glossata</taxon>
        <taxon>Ditrysia</taxon>
        <taxon>Tineoidea</taxon>
        <taxon>Psychidae</taxon>
        <taxon>Oiketicinae</taxon>
        <taxon>Eumeta</taxon>
    </lineage>
</organism>
<feature type="region of interest" description="Disordered" evidence="1">
    <location>
        <begin position="95"/>
        <end position="117"/>
    </location>
</feature>
<dbReference type="EMBL" id="BGZK01000487">
    <property type="protein sequence ID" value="GBP46605.1"/>
    <property type="molecule type" value="Genomic_DNA"/>
</dbReference>
<proteinExistence type="predicted"/>
<sequence length="117" mass="12930">MNNSCVGARTAVDYDGRVGGPGRQGRRRERHPSPSAHSLAAADLFIKINEPARAAGARLRRRHAAQHFCDPYTERALFIFRIIRMSKIEARRVSARVEDDGCSTPHSENSSGPSMTL</sequence>
<gene>
    <name evidence="2" type="ORF">EVAR_95067_1</name>
</gene>
<protein>
    <submittedName>
        <fullName evidence="2">Uncharacterized protein</fullName>
    </submittedName>
</protein>
<name>A0A4C1W8Y2_EUMVA</name>
<feature type="region of interest" description="Disordered" evidence="1">
    <location>
        <begin position="1"/>
        <end position="37"/>
    </location>
</feature>
<evidence type="ECO:0000256" key="1">
    <source>
        <dbReference type="SAM" id="MobiDB-lite"/>
    </source>
</evidence>
<evidence type="ECO:0000313" key="3">
    <source>
        <dbReference type="Proteomes" id="UP000299102"/>
    </source>
</evidence>
<accession>A0A4C1W8Y2</accession>
<dbReference type="Proteomes" id="UP000299102">
    <property type="component" value="Unassembled WGS sequence"/>
</dbReference>
<reference evidence="2 3" key="1">
    <citation type="journal article" date="2019" name="Commun. Biol.">
        <title>The bagworm genome reveals a unique fibroin gene that provides high tensile strength.</title>
        <authorList>
            <person name="Kono N."/>
            <person name="Nakamura H."/>
            <person name="Ohtoshi R."/>
            <person name="Tomita M."/>
            <person name="Numata K."/>
            <person name="Arakawa K."/>
        </authorList>
    </citation>
    <scope>NUCLEOTIDE SEQUENCE [LARGE SCALE GENOMIC DNA]</scope>
</reference>
<keyword evidence="3" id="KW-1185">Reference proteome</keyword>